<dbReference type="Proteomes" id="UP000254343">
    <property type="component" value="Unassembled WGS sequence"/>
</dbReference>
<gene>
    <name evidence="2" type="ORF">NCTC12722_02682</name>
</gene>
<evidence type="ECO:0000313" key="2">
    <source>
        <dbReference type="EMBL" id="SUU85470.1"/>
    </source>
</evidence>
<protein>
    <submittedName>
        <fullName evidence="2">Uncharacterized protein</fullName>
    </submittedName>
</protein>
<sequence>MKKISFAFAALVALVIAAPTIASAETVVIKKGYHHHHMDRGWHHGWHHDRGYGHKTVVIKEHRRDY</sequence>
<dbReference type="RefSeq" id="WP_002716296.1">
    <property type="nucleotide sequence ID" value="NZ_UFSI01000001.1"/>
</dbReference>
<feature type="signal peptide" evidence="1">
    <location>
        <begin position="1"/>
        <end position="24"/>
    </location>
</feature>
<name>A0A380W908_AFIFE</name>
<evidence type="ECO:0000256" key="1">
    <source>
        <dbReference type="SAM" id="SignalP"/>
    </source>
</evidence>
<dbReference type="EMBL" id="UIGB01000001">
    <property type="protein sequence ID" value="SUU85470.1"/>
    <property type="molecule type" value="Genomic_DNA"/>
</dbReference>
<keyword evidence="1" id="KW-0732">Signal</keyword>
<evidence type="ECO:0000313" key="3">
    <source>
        <dbReference type="Proteomes" id="UP000254343"/>
    </source>
</evidence>
<proteinExistence type="predicted"/>
<organism evidence="2 3">
    <name type="scientific">Afipia felis</name>
    <name type="common">Cat scratch disease bacillus</name>
    <dbReference type="NCBI Taxonomy" id="1035"/>
    <lineage>
        <taxon>Bacteria</taxon>
        <taxon>Pseudomonadati</taxon>
        <taxon>Pseudomonadota</taxon>
        <taxon>Alphaproteobacteria</taxon>
        <taxon>Hyphomicrobiales</taxon>
        <taxon>Nitrobacteraceae</taxon>
        <taxon>Afipia</taxon>
    </lineage>
</organism>
<reference evidence="2 3" key="1">
    <citation type="submission" date="2018-06" db="EMBL/GenBank/DDBJ databases">
        <authorList>
            <consortium name="Pathogen Informatics"/>
            <person name="Doyle S."/>
        </authorList>
    </citation>
    <scope>NUCLEOTIDE SEQUENCE [LARGE SCALE GENOMIC DNA]</scope>
    <source>
        <strain evidence="2 3">NCTC12722</strain>
    </source>
</reference>
<accession>A0A380W908</accession>
<dbReference type="AlphaFoldDB" id="A0A380W908"/>
<feature type="chain" id="PRO_5016945854" evidence="1">
    <location>
        <begin position="25"/>
        <end position="66"/>
    </location>
</feature>